<evidence type="ECO:0000313" key="4">
    <source>
        <dbReference type="EMBL" id="KRK12873.1"/>
    </source>
</evidence>
<dbReference type="GO" id="GO:0016747">
    <property type="term" value="F:acyltransferase activity, transferring groups other than amino-acyl groups"/>
    <property type="evidence" value="ECO:0007669"/>
    <property type="project" value="InterPro"/>
</dbReference>
<sequence>MMIDRKNKNLILEKRDGMAPYTIEQISAPSREQLDQIMRLWLQGNLQAHQFIHAEYWKSNAPLVRPLIQQSTLWVVRDGATLIAFCGLQQDFIAGFFVDEKHRERGVGTALMAKLQATYPQLRLTVYQKNIRAAKFYKHQGFSVLTSRQDEGTGEVEDVMGWEK</sequence>
<dbReference type="Gene3D" id="3.40.630.30">
    <property type="match status" value="1"/>
</dbReference>
<keyword evidence="2" id="KW-0012">Acyltransferase</keyword>
<accession>A0A0R1EUA9</accession>
<dbReference type="PATRIC" id="fig|1423816.3.peg.2562"/>
<protein>
    <submittedName>
        <fullName evidence="4">Acetyltransferase</fullName>
    </submittedName>
</protein>
<dbReference type="AlphaFoldDB" id="A0A0R1EUA9"/>
<proteinExistence type="predicted"/>
<gene>
    <name evidence="4" type="ORF">FD51_GL002465</name>
</gene>
<comment type="caution">
    <text evidence="4">The sequence shown here is derived from an EMBL/GenBank/DDBJ whole genome shotgun (WGS) entry which is preliminary data.</text>
</comment>
<dbReference type="eggNOG" id="COG0456">
    <property type="taxonomic scope" value="Bacteria"/>
</dbReference>
<evidence type="ECO:0000256" key="1">
    <source>
        <dbReference type="ARBA" id="ARBA00022679"/>
    </source>
</evidence>
<organism evidence="4 5">
    <name type="scientific">Lacticaseibacillus zeae DSM 20178 = KCTC 3804</name>
    <dbReference type="NCBI Taxonomy" id="1423816"/>
    <lineage>
        <taxon>Bacteria</taxon>
        <taxon>Bacillati</taxon>
        <taxon>Bacillota</taxon>
        <taxon>Bacilli</taxon>
        <taxon>Lactobacillales</taxon>
        <taxon>Lactobacillaceae</taxon>
        <taxon>Lacticaseibacillus</taxon>
    </lineage>
</organism>
<name>A0A0R1EUA9_LACZE</name>
<evidence type="ECO:0000259" key="3">
    <source>
        <dbReference type="PROSITE" id="PS51186"/>
    </source>
</evidence>
<dbReference type="PANTHER" id="PTHR43800">
    <property type="entry name" value="PEPTIDYL-LYSINE N-ACETYLTRANSFERASE YJAB"/>
    <property type="match status" value="1"/>
</dbReference>
<dbReference type="Pfam" id="PF13508">
    <property type="entry name" value="Acetyltransf_7"/>
    <property type="match status" value="1"/>
</dbReference>
<dbReference type="PROSITE" id="PS51186">
    <property type="entry name" value="GNAT"/>
    <property type="match status" value="1"/>
</dbReference>
<dbReference type="InterPro" id="IPR016181">
    <property type="entry name" value="Acyl_CoA_acyltransferase"/>
</dbReference>
<dbReference type="InterPro" id="IPR000182">
    <property type="entry name" value="GNAT_dom"/>
</dbReference>
<dbReference type="PANTHER" id="PTHR43800:SF1">
    <property type="entry name" value="PEPTIDYL-LYSINE N-ACETYLTRANSFERASE YJAB"/>
    <property type="match status" value="1"/>
</dbReference>
<evidence type="ECO:0000256" key="2">
    <source>
        <dbReference type="ARBA" id="ARBA00023315"/>
    </source>
</evidence>
<keyword evidence="1 4" id="KW-0808">Transferase</keyword>
<dbReference type="SUPFAM" id="SSF55729">
    <property type="entry name" value="Acyl-CoA N-acyltransferases (Nat)"/>
    <property type="match status" value="1"/>
</dbReference>
<dbReference type="Proteomes" id="UP000051984">
    <property type="component" value="Unassembled WGS sequence"/>
</dbReference>
<reference evidence="4 5" key="1">
    <citation type="journal article" date="2015" name="Genome Announc.">
        <title>Expanding the biotechnology potential of lactobacilli through comparative genomics of 213 strains and associated genera.</title>
        <authorList>
            <person name="Sun Z."/>
            <person name="Harris H.M."/>
            <person name="McCann A."/>
            <person name="Guo C."/>
            <person name="Argimon S."/>
            <person name="Zhang W."/>
            <person name="Yang X."/>
            <person name="Jeffery I.B."/>
            <person name="Cooney J.C."/>
            <person name="Kagawa T.F."/>
            <person name="Liu W."/>
            <person name="Song Y."/>
            <person name="Salvetti E."/>
            <person name="Wrobel A."/>
            <person name="Rasinkangas P."/>
            <person name="Parkhill J."/>
            <person name="Rea M.C."/>
            <person name="O'Sullivan O."/>
            <person name="Ritari J."/>
            <person name="Douillard F.P."/>
            <person name="Paul Ross R."/>
            <person name="Yang R."/>
            <person name="Briner A.E."/>
            <person name="Felis G.E."/>
            <person name="de Vos W.M."/>
            <person name="Barrangou R."/>
            <person name="Klaenhammer T.R."/>
            <person name="Caufield P.W."/>
            <person name="Cui Y."/>
            <person name="Zhang H."/>
            <person name="O'Toole P.W."/>
        </authorList>
    </citation>
    <scope>NUCLEOTIDE SEQUENCE [LARGE SCALE GENOMIC DNA]</scope>
    <source>
        <strain evidence="4 5">DSM 20178</strain>
    </source>
</reference>
<dbReference type="EMBL" id="AZCT01000004">
    <property type="protein sequence ID" value="KRK12873.1"/>
    <property type="molecule type" value="Genomic_DNA"/>
</dbReference>
<dbReference type="CDD" id="cd04301">
    <property type="entry name" value="NAT_SF"/>
    <property type="match status" value="1"/>
</dbReference>
<evidence type="ECO:0000313" key="5">
    <source>
        <dbReference type="Proteomes" id="UP000051984"/>
    </source>
</evidence>
<feature type="domain" description="N-acetyltransferase" evidence="3">
    <location>
        <begin position="21"/>
        <end position="164"/>
    </location>
</feature>